<dbReference type="Proteomes" id="UP000250078">
    <property type="component" value="Unassembled WGS sequence"/>
</dbReference>
<organism evidence="1 2">
    <name type="scientific">Cenococcum geophilum 1.58</name>
    <dbReference type="NCBI Taxonomy" id="794803"/>
    <lineage>
        <taxon>Eukaryota</taxon>
        <taxon>Fungi</taxon>
        <taxon>Dikarya</taxon>
        <taxon>Ascomycota</taxon>
        <taxon>Pezizomycotina</taxon>
        <taxon>Dothideomycetes</taxon>
        <taxon>Pleosporomycetidae</taxon>
        <taxon>Gloniales</taxon>
        <taxon>Gloniaceae</taxon>
        <taxon>Cenococcum</taxon>
    </lineage>
</organism>
<reference evidence="1 2" key="1">
    <citation type="journal article" date="2016" name="Nat. Commun.">
        <title>Ectomycorrhizal ecology is imprinted in the genome of the dominant symbiotic fungus Cenococcum geophilum.</title>
        <authorList>
            <consortium name="DOE Joint Genome Institute"/>
            <person name="Peter M."/>
            <person name="Kohler A."/>
            <person name="Ohm R.A."/>
            <person name="Kuo A."/>
            <person name="Krutzmann J."/>
            <person name="Morin E."/>
            <person name="Arend M."/>
            <person name="Barry K.W."/>
            <person name="Binder M."/>
            <person name="Choi C."/>
            <person name="Clum A."/>
            <person name="Copeland A."/>
            <person name="Grisel N."/>
            <person name="Haridas S."/>
            <person name="Kipfer T."/>
            <person name="LaButti K."/>
            <person name="Lindquist E."/>
            <person name="Lipzen A."/>
            <person name="Maire R."/>
            <person name="Meier B."/>
            <person name="Mihaltcheva S."/>
            <person name="Molinier V."/>
            <person name="Murat C."/>
            <person name="Poggeler S."/>
            <person name="Quandt C.A."/>
            <person name="Sperisen C."/>
            <person name="Tritt A."/>
            <person name="Tisserant E."/>
            <person name="Crous P.W."/>
            <person name="Henrissat B."/>
            <person name="Nehls U."/>
            <person name="Egli S."/>
            <person name="Spatafora J.W."/>
            <person name="Grigoriev I.V."/>
            <person name="Martin F.M."/>
        </authorList>
    </citation>
    <scope>NUCLEOTIDE SEQUENCE [LARGE SCALE GENOMIC DNA]</scope>
    <source>
        <strain evidence="1 2">1.58</strain>
    </source>
</reference>
<proteinExistence type="predicted"/>
<evidence type="ECO:0000313" key="1">
    <source>
        <dbReference type="EMBL" id="OCK88093.1"/>
    </source>
</evidence>
<keyword evidence="2" id="KW-1185">Reference proteome</keyword>
<gene>
    <name evidence="1" type="ORF">K441DRAFT_590838</name>
</gene>
<sequence>MVSEFEGVKSSVAIKFLSAISLLSEENCLKHIQTEWGEVKPKATCKYLGLTMDTKLQWKAHIEEIRRKTTKTVNALSCLGGSTWGVGLMDMRGIYEGTALPQMMYTCSIWSNGSTKGKTYTKKTLEALRSVQARAARTICGAWVKPVGMRLGQE</sequence>
<dbReference type="EMBL" id="KV748249">
    <property type="protein sequence ID" value="OCK88093.1"/>
    <property type="molecule type" value="Genomic_DNA"/>
</dbReference>
<name>A0ACC8EPE9_9PEZI</name>
<protein>
    <submittedName>
        <fullName evidence="1">Uncharacterized protein</fullName>
    </submittedName>
</protein>
<accession>A0ACC8EPE9</accession>
<evidence type="ECO:0000313" key="2">
    <source>
        <dbReference type="Proteomes" id="UP000250078"/>
    </source>
</evidence>